<accession>A0ABZ2RLB4</accession>
<protein>
    <submittedName>
        <fullName evidence="8">Amino acid aminotransferase</fullName>
        <ecNumber evidence="8">2.6.1.-</ecNumber>
    </submittedName>
</protein>
<comment type="similarity">
    <text evidence="2">Belongs to the class-I pyridoxal-phosphate-dependent aminotransferase family.</text>
</comment>
<keyword evidence="4 8" id="KW-0032">Aminotransferase</keyword>
<evidence type="ECO:0000313" key="9">
    <source>
        <dbReference type="Proteomes" id="UP001476583"/>
    </source>
</evidence>
<dbReference type="InterPro" id="IPR015421">
    <property type="entry name" value="PyrdxlP-dep_Trfase_major"/>
</dbReference>
<keyword evidence="6" id="KW-0663">Pyridoxal phosphate</keyword>
<keyword evidence="5 8" id="KW-0808">Transferase</keyword>
<dbReference type="InterPro" id="IPR004839">
    <property type="entry name" value="Aminotransferase_I/II_large"/>
</dbReference>
<evidence type="ECO:0000313" key="8">
    <source>
        <dbReference type="EMBL" id="WXL27563.1"/>
    </source>
</evidence>
<evidence type="ECO:0000259" key="7">
    <source>
        <dbReference type="Pfam" id="PF00155"/>
    </source>
</evidence>
<dbReference type="InterPro" id="IPR015422">
    <property type="entry name" value="PyrdxlP-dep_Trfase_small"/>
</dbReference>
<keyword evidence="9" id="KW-1185">Reference proteome</keyword>
<dbReference type="EC" id="2.6.1.-" evidence="8"/>
<evidence type="ECO:0000256" key="4">
    <source>
        <dbReference type="ARBA" id="ARBA00022576"/>
    </source>
</evidence>
<dbReference type="PANTHER" id="PTHR11879">
    <property type="entry name" value="ASPARTATE AMINOTRANSFERASE"/>
    <property type="match status" value="1"/>
</dbReference>
<evidence type="ECO:0000256" key="5">
    <source>
        <dbReference type="ARBA" id="ARBA00022679"/>
    </source>
</evidence>
<dbReference type="GO" id="GO:0008483">
    <property type="term" value="F:transaminase activity"/>
    <property type="evidence" value="ECO:0007669"/>
    <property type="project" value="UniProtKB-KW"/>
</dbReference>
<comment type="subunit">
    <text evidence="3">Homodimer.</text>
</comment>
<evidence type="ECO:0000256" key="6">
    <source>
        <dbReference type="ARBA" id="ARBA00022898"/>
    </source>
</evidence>
<dbReference type="InterPro" id="IPR000796">
    <property type="entry name" value="Asp_trans"/>
</dbReference>
<gene>
    <name evidence="8" type="ORF">WG219_08940</name>
</gene>
<sequence>MHFQQIEKVPGDPIFGLQELYKNDPASSKMELALGVYKDEHGNTPVLDVVKRAEQHLLEHETSKSYIGSHGDPLFNQLITRLVLGDNNPLLDQRAAATQAPGGTGALRLAAEFIATCLPGRSIWISDPSWPIHQTLFAAAGVEVKHYPYIDSHNQVAVDTLLDTLNRATKGDVVLLHACCHNPSGFDLTDHDWQRVLDVIKSRDLLPLLDFAYQGFGDGLEQDASVVRLFAEQLPELLITHSCSKNFGLYRERTGALLVCAANSDHLQAIRSQLAVAARNLWSTPPSHGAAVVTHILGNDELRRQWTQELETMRQRIVRLRHGLVEALGSYGLAERFEHITRQRGIFSYTGLSIPQVKRLQEEFSIYMVGRGRANITGINSAHIDQLATAIAHVCK</sequence>
<dbReference type="SUPFAM" id="SSF53383">
    <property type="entry name" value="PLP-dependent transferases"/>
    <property type="match status" value="1"/>
</dbReference>
<comment type="cofactor">
    <cofactor evidence="1">
        <name>pyridoxal 5'-phosphate</name>
        <dbReference type="ChEBI" id="CHEBI:597326"/>
    </cofactor>
</comment>
<dbReference type="PANTHER" id="PTHR11879:SF22">
    <property type="entry name" value="ASPARTATE AMINOTRANSFERASE, MITOCHONDRIAL"/>
    <property type="match status" value="1"/>
</dbReference>
<evidence type="ECO:0000256" key="2">
    <source>
        <dbReference type="ARBA" id="ARBA00007441"/>
    </source>
</evidence>
<proteinExistence type="inferred from homology"/>
<evidence type="ECO:0000256" key="1">
    <source>
        <dbReference type="ARBA" id="ARBA00001933"/>
    </source>
</evidence>
<organism evidence="8 9">
    <name type="scientific">Ectopseudomonas mendocina</name>
    <name type="common">Pseudomonas mendocina</name>
    <dbReference type="NCBI Taxonomy" id="300"/>
    <lineage>
        <taxon>Bacteria</taxon>
        <taxon>Pseudomonadati</taxon>
        <taxon>Pseudomonadota</taxon>
        <taxon>Gammaproteobacteria</taxon>
        <taxon>Pseudomonadales</taxon>
        <taxon>Pseudomonadaceae</taxon>
        <taxon>Ectopseudomonas</taxon>
    </lineage>
</organism>
<dbReference type="NCBIfam" id="NF006719">
    <property type="entry name" value="PRK09257.1"/>
    <property type="match status" value="1"/>
</dbReference>
<dbReference type="EMBL" id="CP148074">
    <property type="protein sequence ID" value="WXL27563.1"/>
    <property type="molecule type" value="Genomic_DNA"/>
</dbReference>
<dbReference type="Pfam" id="PF00155">
    <property type="entry name" value="Aminotran_1_2"/>
    <property type="match status" value="1"/>
</dbReference>
<name>A0ABZ2RLB4_ECTME</name>
<dbReference type="Proteomes" id="UP001476583">
    <property type="component" value="Chromosome"/>
</dbReference>
<evidence type="ECO:0000256" key="3">
    <source>
        <dbReference type="ARBA" id="ARBA00011738"/>
    </source>
</evidence>
<dbReference type="Gene3D" id="3.40.640.10">
    <property type="entry name" value="Type I PLP-dependent aspartate aminotransferase-like (Major domain)"/>
    <property type="match status" value="1"/>
</dbReference>
<dbReference type="CDD" id="cd00609">
    <property type="entry name" value="AAT_like"/>
    <property type="match status" value="1"/>
</dbReference>
<dbReference type="Gene3D" id="3.90.1150.10">
    <property type="entry name" value="Aspartate Aminotransferase, domain 1"/>
    <property type="match status" value="1"/>
</dbReference>
<dbReference type="InterPro" id="IPR015424">
    <property type="entry name" value="PyrdxlP-dep_Trfase"/>
</dbReference>
<feature type="domain" description="Aminotransferase class I/classII large" evidence="7">
    <location>
        <begin position="28"/>
        <end position="391"/>
    </location>
</feature>
<dbReference type="PRINTS" id="PR00799">
    <property type="entry name" value="TRANSAMINASE"/>
</dbReference>
<reference evidence="8 9" key="1">
    <citation type="submission" date="2024-03" db="EMBL/GenBank/DDBJ databases">
        <title>Complete genome of BD2.</title>
        <authorList>
            <person name="Cao G."/>
        </authorList>
    </citation>
    <scope>NUCLEOTIDE SEQUENCE [LARGE SCALE GENOMIC DNA]</scope>
    <source>
        <strain evidence="8 9">BD2</strain>
    </source>
</reference>